<sequence>MAIKKQAGEIGFRQTYKETGKISTGGGPDAKVDTGASGSKRNNNWKVGAAQGKLKNAGKIGPGKNLNELDGGNFY</sequence>
<evidence type="ECO:0000256" key="1">
    <source>
        <dbReference type="SAM" id="MobiDB-lite"/>
    </source>
</evidence>
<accession>A0A6J7XQU7</accession>
<name>A0A6J7XQU7_9CAUD</name>
<feature type="region of interest" description="Disordered" evidence="1">
    <location>
        <begin position="14"/>
        <end position="75"/>
    </location>
</feature>
<protein>
    <submittedName>
        <fullName evidence="2">Uncharacterized protein</fullName>
    </submittedName>
</protein>
<dbReference type="EMBL" id="LR798463">
    <property type="protein sequence ID" value="CAB5238878.1"/>
    <property type="molecule type" value="Genomic_DNA"/>
</dbReference>
<reference evidence="2" key="1">
    <citation type="submission" date="2020-05" db="EMBL/GenBank/DDBJ databases">
        <authorList>
            <person name="Chiriac C."/>
            <person name="Salcher M."/>
            <person name="Ghai R."/>
            <person name="Kavagutti S V."/>
        </authorList>
    </citation>
    <scope>NUCLEOTIDE SEQUENCE</scope>
</reference>
<gene>
    <name evidence="2" type="ORF">UFOVP230_67</name>
</gene>
<proteinExistence type="predicted"/>
<feature type="compositionally biased region" description="Polar residues" evidence="1">
    <location>
        <begin position="36"/>
        <end position="45"/>
    </location>
</feature>
<evidence type="ECO:0000313" key="2">
    <source>
        <dbReference type="EMBL" id="CAB5238878.1"/>
    </source>
</evidence>
<organism evidence="2">
    <name type="scientific">uncultured Caudovirales phage</name>
    <dbReference type="NCBI Taxonomy" id="2100421"/>
    <lineage>
        <taxon>Viruses</taxon>
        <taxon>Duplodnaviria</taxon>
        <taxon>Heunggongvirae</taxon>
        <taxon>Uroviricota</taxon>
        <taxon>Caudoviricetes</taxon>
        <taxon>Peduoviridae</taxon>
        <taxon>Maltschvirus</taxon>
        <taxon>Maltschvirus maltsch</taxon>
    </lineage>
</organism>